<protein>
    <submittedName>
        <fullName evidence="1">Uncharacterized protein</fullName>
    </submittedName>
</protein>
<proteinExistence type="predicted"/>
<sequence>LCFSEYSWNTQILVPSTTKRCLHGLEALVVAAIPCKARLLTQNSSCEAHFYARGAQGSEGAQFLHRWARGSDSRGHGSSEIFVFAAPPLRSILFTQTHCGYQGRRNSREVRPRSVLSLVFL</sequence>
<dbReference type="AlphaFoldDB" id="A0A1V6XAL9"/>
<gene>
    <name evidence="1" type="ORF">PENNAL_c0098G10884</name>
</gene>
<keyword evidence="2" id="KW-1185">Reference proteome</keyword>
<organism evidence="1 2">
    <name type="scientific">Penicillium nalgiovense</name>
    <dbReference type="NCBI Taxonomy" id="60175"/>
    <lineage>
        <taxon>Eukaryota</taxon>
        <taxon>Fungi</taxon>
        <taxon>Dikarya</taxon>
        <taxon>Ascomycota</taxon>
        <taxon>Pezizomycotina</taxon>
        <taxon>Eurotiomycetes</taxon>
        <taxon>Eurotiomycetidae</taxon>
        <taxon>Eurotiales</taxon>
        <taxon>Aspergillaceae</taxon>
        <taxon>Penicillium</taxon>
    </lineage>
</organism>
<evidence type="ECO:0000313" key="2">
    <source>
        <dbReference type="Proteomes" id="UP000191691"/>
    </source>
</evidence>
<reference evidence="2" key="1">
    <citation type="journal article" date="2017" name="Nat. Microbiol.">
        <title>Global analysis of biosynthetic gene clusters reveals vast potential of secondary metabolite production in Penicillium species.</title>
        <authorList>
            <person name="Nielsen J.C."/>
            <person name="Grijseels S."/>
            <person name="Prigent S."/>
            <person name="Ji B."/>
            <person name="Dainat J."/>
            <person name="Nielsen K.F."/>
            <person name="Frisvad J.C."/>
            <person name="Workman M."/>
            <person name="Nielsen J."/>
        </authorList>
    </citation>
    <scope>NUCLEOTIDE SEQUENCE [LARGE SCALE GENOMIC DNA]</scope>
    <source>
        <strain evidence="2">IBT 13039</strain>
    </source>
</reference>
<evidence type="ECO:0000313" key="1">
    <source>
        <dbReference type="EMBL" id="OQE72202.1"/>
    </source>
</evidence>
<dbReference type="EMBL" id="MOOB01000098">
    <property type="protein sequence ID" value="OQE72202.1"/>
    <property type="molecule type" value="Genomic_DNA"/>
</dbReference>
<comment type="caution">
    <text evidence="1">The sequence shown here is derived from an EMBL/GenBank/DDBJ whole genome shotgun (WGS) entry which is preliminary data.</text>
</comment>
<feature type="non-terminal residue" evidence="1">
    <location>
        <position position="1"/>
    </location>
</feature>
<name>A0A1V6XAL9_PENNA</name>
<accession>A0A1V6XAL9</accession>
<feature type="non-terminal residue" evidence="1">
    <location>
        <position position="121"/>
    </location>
</feature>
<dbReference type="STRING" id="60175.A0A1V6XAL9"/>
<dbReference type="Proteomes" id="UP000191691">
    <property type="component" value="Unassembled WGS sequence"/>
</dbReference>